<dbReference type="EMBL" id="JAUCMV010000002">
    <property type="protein sequence ID" value="KAK0415254.1"/>
    <property type="molecule type" value="Genomic_DNA"/>
</dbReference>
<sequence length="307" mass="34036">MKYVYVVLALFLSVGYGCHPMVKNPSANPGPEDVQKTDAPTEATTMSTPGGDEATKTTMTTPTTETTTAQKTDAPTKTTITPATETPSTPSDKGPEDEEEKLKKLMEKLMAAEQSIKFVRDDFLLAMEVLAEREQEYEAAKKGEDVKAIEQQIKDKTAADKAAQDLTAAQNKLTTAMDLEQKAEEALKQAEKQRDEENDPAMKPAREQAVTDAEKKLEEVKGAVKTAQEEREAAQMEQTMKARNDLSSLEELQKKKEEAEKKNKEAIENLDKAKAESKRLNIKGMGLDAEIKQLKNEIEELKAKKKE</sequence>
<feature type="compositionally biased region" description="Basic and acidic residues" evidence="1">
    <location>
        <begin position="179"/>
        <end position="195"/>
    </location>
</feature>
<gene>
    <name evidence="3" type="ORF">QR680_011854</name>
</gene>
<feature type="chain" id="PRO_5041403770" evidence="2">
    <location>
        <begin position="18"/>
        <end position="307"/>
    </location>
</feature>
<evidence type="ECO:0000256" key="2">
    <source>
        <dbReference type="SAM" id="SignalP"/>
    </source>
</evidence>
<feature type="compositionally biased region" description="Basic and acidic residues" evidence="1">
    <location>
        <begin position="212"/>
        <end position="244"/>
    </location>
</feature>
<dbReference type="PROSITE" id="PS51257">
    <property type="entry name" value="PROKAR_LIPOPROTEIN"/>
    <property type="match status" value="1"/>
</dbReference>
<reference evidence="3" key="1">
    <citation type="submission" date="2023-06" db="EMBL/GenBank/DDBJ databases">
        <title>Genomic analysis of the entomopathogenic nematode Steinernema hermaphroditum.</title>
        <authorList>
            <person name="Schwarz E.M."/>
            <person name="Heppert J.K."/>
            <person name="Baniya A."/>
            <person name="Schwartz H.T."/>
            <person name="Tan C.-H."/>
            <person name="Antoshechkin I."/>
            <person name="Sternberg P.W."/>
            <person name="Goodrich-Blair H."/>
            <person name="Dillman A.R."/>
        </authorList>
    </citation>
    <scope>NUCLEOTIDE SEQUENCE</scope>
    <source>
        <strain evidence="3">PS9179</strain>
        <tissue evidence="3">Whole animal</tissue>
    </source>
</reference>
<accession>A0AA39I2L6</accession>
<proteinExistence type="predicted"/>
<dbReference type="AlphaFoldDB" id="A0AA39I2L6"/>
<feature type="region of interest" description="Disordered" evidence="1">
    <location>
        <begin position="24"/>
        <end position="100"/>
    </location>
</feature>
<evidence type="ECO:0000313" key="4">
    <source>
        <dbReference type="Proteomes" id="UP001175271"/>
    </source>
</evidence>
<protein>
    <submittedName>
        <fullName evidence="3">Uncharacterized protein</fullName>
    </submittedName>
</protein>
<feature type="compositionally biased region" description="Basic and acidic residues" evidence="1">
    <location>
        <begin position="251"/>
        <end position="277"/>
    </location>
</feature>
<name>A0AA39I2L6_9BILA</name>
<comment type="caution">
    <text evidence="3">The sequence shown here is derived from an EMBL/GenBank/DDBJ whole genome shotgun (WGS) entry which is preliminary data.</text>
</comment>
<keyword evidence="4" id="KW-1185">Reference proteome</keyword>
<keyword evidence="2" id="KW-0732">Signal</keyword>
<dbReference type="Proteomes" id="UP001175271">
    <property type="component" value="Unassembled WGS sequence"/>
</dbReference>
<feature type="region of interest" description="Disordered" evidence="1">
    <location>
        <begin position="178"/>
        <end position="277"/>
    </location>
</feature>
<feature type="signal peptide" evidence="2">
    <location>
        <begin position="1"/>
        <end position="17"/>
    </location>
</feature>
<feature type="compositionally biased region" description="Low complexity" evidence="1">
    <location>
        <begin position="56"/>
        <end position="92"/>
    </location>
</feature>
<evidence type="ECO:0000256" key="1">
    <source>
        <dbReference type="SAM" id="MobiDB-lite"/>
    </source>
</evidence>
<evidence type="ECO:0000313" key="3">
    <source>
        <dbReference type="EMBL" id="KAK0415254.1"/>
    </source>
</evidence>
<organism evidence="3 4">
    <name type="scientific">Steinernema hermaphroditum</name>
    <dbReference type="NCBI Taxonomy" id="289476"/>
    <lineage>
        <taxon>Eukaryota</taxon>
        <taxon>Metazoa</taxon>
        <taxon>Ecdysozoa</taxon>
        <taxon>Nematoda</taxon>
        <taxon>Chromadorea</taxon>
        <taxon>Rhabditida</taxon>
        <taxon>Tylenchina</taxon>
        <taxon>Panagrolaimomorpha</taxon>
        <taxon>Strongyloidoidea</taxon>
        <taxon>Steinernematidae</taxon>
        <taxon>Steinernema</taxon>
    </lineage>
</organism>